<dbReference type="STRING" id="288768.SAMEA3906486_00218"/>
<dbReference type="Gene3D" id="1.20.1600.10">
    <property type="entry name" value="Outer membrane efflux proteins (OEP)"/>
    <property type="match status" value="1"/>
</dbReference>
<accession>A0A157S6B6</accession>
<dbReference type="OrthoDB" id="7616984at2"/>
<name>A0A157S6B6_9BORD</name>
<dbReference type="GO" id="GO:0015562">
    <property type="term" value="F:efflux transmembrane transporter activity"/>
    <property type="evidence" value="ECO:0007669"/>
    <property type="project" value="InterPro"/>
</dbReference>
<feature type="signal peptide" evidence="2">
    <location>
        <begin position="1"/>
        <end position="21"/>
    </location>
</feature>
<evidence type="ECO:0000313" key="3">
    <source>
        <dbReference type="EMBL" id="SAI65476.1"/>
    </source>
</evidence>
<gene>
    <name evidence="3" type="ORF">SAMEA3906486_00218</name>
</gene>
<keyword evidence="2" id="KW-0732">Signal</keyword>
<proteinExistence type="inferred from homology"/>
<dbReference type="Pfam" id="PF02321">
    <property type="entry name" value="OEP"/>
    <property type="match status" value="1"/>
</dbReference>
<dbReference type="SUPFAM" id="SSF56954">
    <property type="entry name" value="Outer membrane efflux proteins (OEP)"/>
    <property type="match status" value="1"/>
</dbReference>
<dbReference type="EMBL" id="FKIF01000001">
    <property type="protein sequence ID" value="SAI65476.1"/>
    <property type="molecule type" value="Genomic_DNA"/>
</dbReference>
<organism evidence="3 4">
    <name type="scientific">Bordetella ansorpii</name>
    <dbReference type="NCBI Taxonomy" id="288768"/>
    <lineage>
        <taxon>Bacteria</taxon>
        <taxon>Pseudomonadati</taxon>
        <taxon>Pseudomonadota</taxon>
        <taxon>Betaproteobacteria</taxon>
        <taxon>Burkholderiales</taxon>
        <taxon>Alcaligenaceae</taxon>
        <taxon>Bordetella</taxon>
    </lineage>
</organism>
<protein>
    <submittedName>
        <fullName evidence="3">Type I secretion outer membrane protein, TolC family</fullName>
    </submittedName>
</protein>
<evidence type="ECO:0000256" key="2">
    <source>
        <dbReference type="SAM" id="SignalP"/>
    </source>
</evidence>
<dbReference type="InterPro" id="IPR010131">
    <property type="entry name" value="MdtP/NodT-like"/>
</dbReference>
<dbReference type="PANTHER" id="PTHR30203:SF24">
    <property type="entry name" value="BLR4935 PROTEIN"/>
    <property type="match status" value="1"/>
</dbReference>
<reference evidence="3 4" key="1">
    <citation type="submission" date="2016-04" db="EMBL/GenBank/DDBJ databases">
        <authorList>
            <consortium name="Pathogen Informatics"/>
        </authorList>
    </citation>
    <scope>NUCLEOTIDE SEQUENCE [LARGE SCALE GENOMIC DNA]</scope>
    <source>
        <strain evidence="3 4">H050680373</strain>
    </source>
</reference>
<comment type="similarity">
    <text evidence="1">Belongs to the outer membrane factor (OMF) (TC 1.B.17) family.</text>
</comment>
<dbReference type="RefSeq" id="WP_066122550.1">
    <property type="nucleotide sequence ID" value="NZ_FKIF01000001.1"/>
</dbReference>
<dbReference type="InterPro" id="IPR003423">
    <property type="entry name" value="OMP_efflux"/>
</dbReference>
<feature type="chain" id="PRO_5007615957" evidence="2">
    <location>
        <begin position="22"/>
        <end position="410"/>
    </location>
</feature>
<evidence type="ECO:0000256" key="1">
    <source>
        <dbReference type="ARBA" id="ARBA00007613"/>
    </source>
</evidence>
<dbReference type="Proteomes" id="UP000076848">
    <property type="component" value="Unassembled WGS sequence"/>
</dbReference>
<keyword evidence="4" id="KW-1185">Reference proteome</keyword>
<evidence type="ECO:0000313" key="4">
    <source>
        <dbReference type="Proteomes" id="UP000076848"/>
    </source>
</evidence>
<dbReference type="PANTHER" id="PTHR30203">
    <property type="entry name" value="OUTER MEMBRANE CATION EFFLUX PROTEIN"/>
    <property type="match status" value="1"/>
</dbReference>
<dbReference type="AlphaFoldDB" id="A0A157S6B6"/>
<sequence>MKRAYLITALLLVCAAAPVYGQSAGMPDTAAVRDLLSKDPAVAAATANLRVARNAAGILEDSPYEWTPSVSAQRRNAEGGERFNEWNVGVDRTIRLPGKAAADSDMAGGVLAEARASYRAAIHNSASELATLWIDWLHAEAARKLAQDNLQAVERGVQAVEKRVKAGDASRLDLGLAQAELADQNRQRLQAATLSDIAWSRLSLRFPGVLREAIELPQPLELPLDDGELRRRVIDYSEELDMTRAQLVQSQAAAARARAERFPDPTVGLFRASERGGAERYWGVRVSIPIPGGARFKRADQAAASADVSYQGLELKRRQLDANVASDIAAARGAMLTADVARQNAEMLAKNAALMQRAYTLGEVDLQGLLMARRQDLTAASSALAARTDALKASYKLLVDGHLIWDLERD</sequence>